<dbReference type="SUPFAM" id="SSF56801">
    <property type="entry name" value="Acetyl-CoA synthetase-like"/>
    <property type="match status" value="1"/>
</dbReference>
<dbReference type="Proteomes" id="UP001304300">
    <property type="component" value="Chromosome"/>
</dbReference>
<dbReference type="KEGG" id="puo:RZN69_03590"/>
<dbReference type="InterPro" id="IPR045851">
    <property type="entry name" value="AMP-bd_C_sf"/>
</dbReference>
<sequence>MESTLASIRKRLSCPWVVDLSHNSAIAHFDEMLGLIGDDSETVILAENDDKRFLFGLLAAVAKGNPLVLAKADWPKTLWSDVPDLGLATVLGSTMKPQCGLGEDNPDAGSILIATGGSGGKLRFVVHTWASLVAAVQGYQQFFQRDAINCVSLLPLHHVGGLMPCLRTFVSGGRLILGSWKVIESGLFPNLPSNDFHISLVPTQLSRLLKTAGGIDWLCGFEAVLIGGGPSSQALLNNAHDAGIRVHVAYGMTETAGTIALQRPQSFVRGQVIQGELLPHLNLRINDSEILLSGKSLSSTYWGSSEEPAEWFFTGDEGSLSADGRLTVSGRKGRWINTGGEKVDPNLVEQALLATGFCSQAVVFGLPDPDWGESVSAILVGKSADEGPMLQLLRNKLPAFMIPKKVVWTEEIPRTSIGKPNLQAIREMVSG</sequence>
<organism evidence="5 6">
    <name type="scientific">Rubellicoccus peritrichatus</name>
    <dbReference type="NCBI Taxonomy" id="3080537"/>
    <lineage>
        <taxon>Bacteria</taxon>
        <taxon>Pseudomonadati</taxon>
        <taxon>Verrucomicrobiota</taxon>
        <taxon>Opitutia</taxon>
        <taxon>Puniceicoccales</taxon>
        <taxon>Cerasicoccaceae</taxon>
        <taxon>Rubellicoccus</taxon>
    </lineage>
</organism>
<proteinExistence type="inferred from homology"/>
<evidence type="ECO:0000256" key="1">
    <source>
        <dbReference type="ARBA" id="ARBA00006432"/>
    </source>
</evidence>
<feature type="domain" description="AMP-dependent synthetase/ligase" evidence="3">
    <location>
        <begin position="103"/>
        <end position="301"/>
    </location>
</feature>
<dbReference type="InterPro" id="IPR000873">
    <property type="entry name" value="AMP-dep_synth/lig_dom"/>
</dbReference>
<dbReference type="AlphaFoldDB" id="A0AAQ3QS89"/>
<dbReference type="Pfam" id="PF00501">
    <property type="entry name" value="AMP-binding"/>
    <property type="match status" value="1"/>
</dbReference>
<dbReference type="PANTHER" id="PTHR43201">
    <property type="entry name" value="ACYL-COA SYNTHETASE"/>
    <property type="match status" value="1"/>
</dbReference>
<evidence type="ECO:0000256" key="2">
    <source>
        <dbReference type="ARBA" id="ARBA00022598"/>
    </source>
</evidence>
<accession>A0AAQ3QS89</accession>
<dbReference type="Gene3D" id="3.40.50.12780">
    <property type="entry name" value="N-terminal domain of ligase-like"/>
    <property type="match status" value="1"/>
</dbReference>
<dbReference type="RefSeq" id="WP_317834643.1">
    <property type="nucleotide sequence ID" value="NZ_CP136920.1"/>
</dbReference>
<dbReference type="PANTHER" id="PTHR43201:SF5">
    <property type="entry name" value="MEDIUM-CHAIN ACYL-COA LIGASE ACSF2, MITOCHONDRIAL"/>
    <property type="match status" value="1"/>
</dbReference>
<dbReference type="GO" id="GO:0006631">
    <property type="term" value="P:fatty acid metabolic process"/>
    <property type="evidence" value="ECO:0007669"/>
    <property type="project" value="TreeGrafter"/>
</dbReference>
<keyword evidence="2" id="KW-0436">Ligase</keyword>
<evidence type="ECO:0000259" key="3">
    <source>
        <dbReference type="Pfam" id="PF00501"/>
    </source>
</evidence>
<dbReference type="InterPro" id="IPR042099">
    <property type="entry name" value="ANL_N_sf"/>
</dbReference>
<evidence type="ECO:0000313" key="5">
    <source>
        <dbReference type="EMBL" id="WOO42158.1"/>
    </source>
</evidence>
<feature type="domain" description="AMP-binding enzyme C-terminal" evidence="4">
    <location>
        <begin position="348"/>
        <end position="419"/>
    </location>
</feature>
<evidence type="ECO:0000259" key="4">
    <source>
        <dbReference type="Pfam" id="PF13193"/>
    </source>
</evidence>
<dbReference type="Pfam" id="PF13193">
    <property type="entry name" value="AMP-binding_C"/>
    <property type="match status" value="1"/>
</dbReference>
<dbReference type="GO" id="GO:0031956">
    <property type="term" value="F:medium-chain fatty acid-CoA ligase activity"/>
    <property type="evidence" value="ECO:0007669"/>
    <property type="project" value="TreeGrafter"/>
</dbReference>
<dbReference type="Gene3D" id="3.30.300.30">
    <property type="match status" value="1"/>
</dbReference>
<keyword evidence="6" id="KW-1185">Reference proteome</keyword>
<dbReference type="InterPro" id="IPR025110">
    <property type="entry name" value="AMP-bd_C"/>
</dbReference>
<dbReference type="EMBL" id="CP136920">
    <property type="protein sequence ID" value="WOO42158.1"/>
    <property type="molecule type" value="Genomic_DNA"/>
</dbReference>
<reference evidence="5 6" key="1">
    <citation type="submission" date="2023-10" db="EMBL/GenBank/DDBJ databases">
        <title>Rubellicoccus peritrichatus gen. nov., sp. nov., isolated from an algae of coral reef tank.</title>
        <authorList>
            <person name="Luo J."/>
        </authorList>
    </citation>
    <scope>NUCLEOTIDE SEQUENCE [LARGE SCALE GENOMIC DNA]</scope>
    <source>
        <strain evidence="5 6">CR14</strain>
    </source>
</reference>
<gene>
    <name evidence="5" type="ORF">RZN69_03590</name>
</gene>
<evidence type="ECO:0000313" key="6">
    <source>
        <dbReference type="Proteomes" id="UP001304300"/>
    </source>
</evidence>
<name>A0AAQ3QS89_9BACT</name>
<protein>
    <submittedName>
        <fullName evidence="5">AMP-binding protein</fullName>
    </submittedName>
</protein>
<comment type="similarity">
    <text evidence="1">Belongs to the ATP-dependent AMP-binding enzyme family.</text>
</comment>